<evidence type="ECO:0000256" key="1">
    <source>
        <dbReference type="SAM" id="MobiDB-lite"/>
    </source>
</evidence>
<dbReference type="EMBL" id="VNHS01000017">
    <property type="protein sequence ID" value="TYP68898.1"/>
    <property type="molecule type" value="Genomic_DNA"/>
</dbReference>
<keyword evidence="3" id="KW-1185">Reference proteome</keyword>
<proteinExistence type="predicted"/>
<sequence>MNEQQNKQQLTKVDLSASERFMNKVVTEYSSGVGAVALTNFQQRLAQNYFVAIDSALKMAEEKRLKKRQNQDPLAVTWQNVNMEKLSRDVVAMARIGFDPAQKNHINMVPFKNNTLGKYDITFVEGYRGMELKAKKYGLEIPDHVVVEVVYSTDRFKSIKKDRNNPYENYEFEITNEFDRGDVVGGFYFHIFNDTPEKNKLVVMSLKDIEKRKPQYASAEFWGGEKDVWEKDESTGRNKKVGTEKVEGWYEKMVWKTIYRAAYGDITIDSQKIDDDYMRLKQNEIDLTAAETAEEIRQNANREVIDVDFTAHDAEAEIITPQQESAVPTEPGAGSSPGF</sequence>
<organism evidence="2 3">
    <name type="scientific">Paenibacillus methanolicus</name>
    <dbReference type="NCBI Taxonomy" id="582686"/>
    <lineage>
        <taxon>Bacteria</taxon>
        <taxon>Bacillati</taxon>
        <taxon>Bacillota</taxon>
        <taxon>Bacilli</taxon>
        <taxon>Bacillales</taxon>
        <taxon>Paenibacillaceae</taxon>
        <taxon>Paenibacillus</taxon>
    </lineage>
</organism>
<dbReference type="GO" id="GO:0006259">
    <property type="term" value="P:DNA metabolic process"/>
    <property type="evidence" value="ECO:0007669"/>
    <property type="project" value="InterPro"/>
</dbReference>
<name>A0A5S5BRA2_9BACL</name>
<dbReference type="RefSeq" id="WP_222871044.1">
    <property type="nucleotide sequence ID" value="NZ_VNHS01000017.1"/>
</dbReference>
<dbReference type="AlphaFoldDB" id="A0A5S5BRA2"/>
<dbReference type="Pfam" id="PF03837">
    <property type="entry name" value="RecT"/>
    <property type="match status" value="1"/>
</dbReference>
<evidence type="ECO:0000313" key="2">
    <source>
        <dbReference type="EMBL" id="TYP68898.1"/>
    </source>
</evidence>
<dbReference type="GO" id="GO:0003677">
    <property type="term" value="F:DNA binding"/>
    <property type="evidence" value="ECO:0007669"/>
    <property type="project" value="InterPro"/>
</dbReference>
<gene>
    <name evidence="2" type="ORF">BCM02_11716</name>
</gene>
<dbReference type="InterPro" id="IPR018330">
    <property type="entry name" value="RecT_fam"/>
</dbReference>
<comment type="caution">
    <text evidence="2">The sequence shown here is derived from an EMBL/GenBank/DDBJ whole genome shotgun (WGS) entry which is preliminary data.</text>
</comment>
<dbReference type="Proteomes" id="UP000323257">
    <property type="component" value="Unassembled WGS sequence"/>
</dbReference>
<accession>A0A5S5BRA2</accession>
<reference evidence="2 3" key="1">
    <citation type="submission" date="2019-07" db="EMBL/GenBank/DDBJ databases">
        <title>Genomic Encyclopedia of Type Strains, Phase III (KMG-III): the genomes of soil and plant-associated and newly described type strains.</title>
        <authorList>
            <person name="Whitman W."/>
        </authorList>
    </citation>
    <scope>NUCLEOTIDE SEQUENCE [LARGE SCALE GENOMIC DNA]</scope>
    <source>
        <strain evidence="2 3">BL24</strain>
    </source>
</reference>
<feature type="region of interest" description="Disordered" evidence="1">
    <location>
        <begin position="314"/>
        <end position="339"/>
    </location>
</feature>
<protein>
    <submittedName>
        <fullName evidence="2">Recombination protein RecT</fullName>
    </submittedName>
</protein>
<evidence type="ECO:0000313" key="3">
    <source>
        <dbReference type="Proteomes" id="UP000323257"/>
    </source>
</evidence>